<keyword evidence="2" id="KW-1185">Reference proteome</keyword>
<comment type="caution">
    <text evidence="1">The sequence shown here is derived from an EMBL/GenBank/DDBJ whole genome shotgun (WGS) entry which is preliminary data.</text>
</comment>
<dbReference type="Proteomes" id="UP000187609">
    <property type="component" value="Unassembled WGS sequence"/>
</dbReference>
<dbReference type="EMBL" id="MJEQ01002086">
    <property type="protein sequence ID" value="OIT28385.1"/>
    <property type="molecule type" value="Genomic_DNA"/>
</dbReference>
<evidence type="ECO:0000313" key="2">
    <source>
        <dbReference type="Proteomes" id="UP000187609"/>
    </source>
</evidence>
<reference evidence="1" key="1">
    <citation type="submission" date="2016-11" db="EMBL/GenBank/DDBJ databases">
        <title>The genome of Nicotiana attenuata.</title>
        <authorList>
            <person name="Xu S."/>
            <person name="Brockmoeller T."/>
            <person name="Gaquerel E."/>
            <person name="Navarro A."/>
            <person name="Kuhl H."/>
            <person name="Gase K."/>
            <person name="Ling Z."/>
            <person name="Zhou W."/>
            <person name="Kreitzer C."/>
            <person name="Stanke M."/>
            <person name="Tang H."/>
            <person name="Lyons E."/>
            <person name="Pandey P."/>
            <person name="Pandey S.P."/>
            <person name="Timmermann B."/>
            <person name="Baldwin I.T."/>
        </authorList>
    </citation>
    <scope>NUCLEOTIDE SEQUENCE [LARGE SCALE GENOMIC DNA]</scope>
    <source>
        <strain evidence="1">UT</strain>
    </source>
</reference>
<dbReference type="OMA" id="RKQAICK"/>
<accession>A0A1J6LBK9</accession>
<dbReference type="SMR" id="A0A1J6LBK9"/>
<gene>
    <name evidence="1" type="ORF">A4A49_52693</name>
</gene>
<dbReference type="AlphaFoldDB" id="A0A1J6LBK9"/>
<name>A0A1J6LBK9_NICAT</name>
<proteinExistence type="predicted"/>
<dbReference type="Gramene" id="OIT28385">
    <property type="protein sequence ID" value="OIT28385"/>
    <property type="gene ID" value="A4A49_52693"/>
</dbReference>
<sequence>MASSSTSSNEIERKQAICKELDELRDRIRELDLHMKKIMGGDDLDELLITMMTRAPYLKKEAELEAELEKYNMFYRRYL</sequence>
<organism evidence="1 2">
    <name type="scientific">Nicotiana attenuata</name>
    <name type="common">Coyote tobacco</name>
    <dbReference type="NCBI Taxonomy" id="49451"/>
    <lineage>
        <taxon>Eukaryota</taxon>
        <taxon>Viridiplantae</taxon>
        <taxon>Streptophyta</taxon>
        <taxon>Embryophyta</taxon>
        <taxon>Tracheophyta</taxon>
        <taxon>Spermatophyta</taxon>
        <taxon>Magnoliopsida</taxon>
        <taxon>eudicotyledons</taxon>
        <taxon>Gunneridae</taxon>
        <taxon>Pentapetalae</taxon>
        <taxon>asterids</taxon>
        <taxon>lamiids</taxon>
        <taxon>Solanales</taxon>
        <taxon>Solanaceae</taxon>
        <taxon>Nicotianoideae</taxon>
        <taxon>Nicotianeae</taxon>
        <taxon>Nicotiana</taxon>
    </lineage>
</organism>
<protein>
    <submittedName>
        <fullName evidence="1">Uncharacterized protein</fullName>
    </submittedName>
</protein>
<evidence type="ECO:0000313" key="1">
    <source>
        <dbReference type="EMBL" id="OIT28385.1"/>
    </source>
</evidence>